<accession>C0NID3</accession>
<dbReference type="STRING" id="447093.C0NID3"/>
<feature type="region of interest" description="Disordered" evidence="1">
    <location>
        <begin position="53"/>
        <end position="74"/>
    </location>
</feature>
<dbReference type="Pfam" id="PF02845">
    <property type="entry name" value="CUE"/>
    <property type="match status" value="1"/>
</dbReference>
<dbReference type="AlphaFoldDB" id="C0NID3"/>
<dbReference type="EMBL" id="GG663365">
    <property type="protein sequence ID" value="EEH09568.1"/>
    <property type="molecule type" value="Genomic_DNA"/>
</dbReference>
<proteinExistence type="predicted"/>
<evidence type="ECO:0000313" key="3">
    <source>
        <dbReference type="EMBL" id="EEH09568.1"/>
    </source>
</evidence>
<dbReference type="InParanoid" id="C0NID3"/>
<dbReference type="PROSITE" id="PS51140">
    <property type="entry name" value="CUE"/>
    <property type="match status" value="1"/>
</dbReference>
<feature type="compositionally biased region" description="Polar residues" evidence="1">
    <location>
        <begin position="125"/>
        <end position="135"/>
    </location>
</feature>
<feature type="region of interest" description="Disordered" evidence="1">
    <location>
        <begin position="112"/>
        <end position="135"/>
    </location>
</feature>
<reference evidence="3" key="1">
    <citation type="submission" date="2009-02" db="EMBL/GenBank/DDBJ databases">
        <title>The Genome Sequence of Ajellomyces capsulatus strain G186AR.</title>
        <authorList>
            <consortium name="The Broad Institute Genome Sequencing Platform"/>
            <person name="Champion M."/>
            <person name="Cuomo C."/>
            <person name="Ma L.-J."/>
            <person name="Henn M.R."/>
            <person name="Sil A."/>
            <person name="Goldman B."/>
            <person name="Young S.K."/>
            <person name="Kodira C.D."/>
            <person name="Zeng Q."/>
            <person name="Koehrsen M."/>
            <person name="Alvarado L."/>
            <person name="Berlin A."/>
            <person name="Borenstein D."/>
            <person name="Chen Z."/>
            <person name="Engels R."/>
            <person name="Freedman E."/>
            <person name="Gellesch M."/>
            <person name="Goldberg J."/>
            <person name="Griggs A."/>
            <person name="Gujja S."/>
            <person name="Heiman D."/>
            <person name="Hepburn T."/>
            <person name="Howarth C."/>
            <person name="Jen D."/>
            <person name="Larson L."/>
            <person name="Lewis B."/>
            <person name="Mehta T."/>
            <person name="Park D."/>
            <person name="Pearson M."/>
            <person name="Roberts A."/>
            <person name="Saif S."/>
            <person name="Shea T."/>
            <person name="Shenoy N."/>
            <person name="Sisk P."/>
            <person name="Stolte C."/>
            <person name="Sykes S."/>
            <person name="Walk T."/>
            <person name="White J."/>
            <person name="Yandava C."/>
            <person name="Klein B."/>
            <person name="McEwen J.G."/>
            <person name="Puccia R."/>
            <person name="Goldman G.H."/>
            <person name="Felipe M.S."/>
            <person name="Nino-Vega G."/>
            <person name="San-Blas G."/>
            <person name="Taylor J."/>
            <person name="Mendoza L."/>
            <person name="Galagan J."/>
            <person name="Nusbaum C."/>
            <person name="Birren B."/>
        </authorList>
    </citation>
    <scope>NUCLEOTIDE SEQUENCE</scope>
    <source>
        <strain evidence="3">G186AR</strain>
    </source>
</reference>
<dbReference type="GeneID" id="69036121"/>
<dbReference type="InterPro" id="IPR003892">
    <property type="entry name" value="CUE"/>
</dbReference>
<sequence length="205" mass="22672">MDDPVDSLKNGLENEYCPPLDPALFVAIASDYNLLDDGSVRQLRDTLDALKASADEQENATFDPSGTSGRDFVAGDHDEFASEEDGSHPTKNSLTSTLTTIESDFSTFSLEENLEPTRSGEPWSGNHTDSPLSSTRVSQITGLTFEGKRTYLMDMFPSIDQYTIVHTLRKCGEDIDRSMDVLLNLAFFEDQSADDQEDKVSIPKE</sequence>
<evidence type="ECO:0000259" key="2">
    <source>
        <dbReference type="PROSITE" id="PS51140"/>
    </source>
</evidence>
<dbReference type="RefSeq" id="XP_045290049.1">
    <property type="nucleotide sequence ID" value="XM_045430154.1"/>
</dbReference>
<feature type="compositionally biased region" description="Polar residues" evidence="1">
    <location>
        <begin position="59"/>
        <end position="68"/>
    </location>
</feature>
<name>C0NID3_AJECG</name>
<dbReference type="HOGENOM" id="CLU_1337182_0_0_1"/>
<dbReference type="CDD" id="cd14279">
    <property type="entry name" value="CUE"/>
    <property type="match status" value="1"/>
</dbReference>
<keyword evidence="4" id="KW-1185">Reference proteome</keyword>
<dbReference type="Gene3D" id="1.10.8.10">
    <property type="entry name" value="DNA helicase RuvA subunit, C-terminal domain"/>
    <property type="match status" value="1"/>
</dbReference>
<dbReference type="SUPFAM" id="SSF46934">
    <property type="entry name" value="UBA-like"/>
    <property type="match status" value="1"/>
</dbReference>
<dbReference type="Proteomes" id="UP000001631">
    <property type="component" value="Unassembled WGS sequence"/>
</dbReference>
<evidence type="ECO:0000313" key="4">
    <source>
        <dbReference type="Proteomes" id="UP000001631"/>
    </source>
</evidence>
<dbReference type="InterPro" id="IPR009060">
    <property type="entry name" value="UBA-like_sf"/>
</dbReference>
<evidence type="ECO:0000256" key="1">
    <source>
        <dbReference type="SAM" id="MobiDB-lite"/>
    </source>
</evidence>
<gene>
    <name evidence="3" type="ORF">HCBG_03105</name>
</gene>
<organism evidence="3 4">
    <name type="scientific">Ajellomyces capsulatus (strain G186AR / H82 / ATCC MYA-2454 / RMSCC 2432)</name>
    <name type="common">Darling's disease fungus</name>
    <name type="synonym">Histoplasma capsulatum</name>
    <dbReference type="NCBI Taxonomy" id="447093"/>
    <lineage>
        <taxon>Eukaryota</taxon>
        <taxon>Fungi</taxon>
        <taxon>Dikarya</taxon>
        <taxon>Ascomycota</taxon>
        <taxon>Pezizomycotina</taxon>
        <taxon>Eurotiomycetes</taxon>
        <taxon>Eurotiomycetidae</taxon>
        <taxon>Onygenales</taxon>
        <taxon>Ajellomycetaceae</taxon>
        <taxon>Histoplasma</taxon>
    </lineage>
</organism>
<dbReference type="GO" id="GO:0043130">
    <property type="term" value="F:ubiquitin binding"/>
    <property type="evidence" value="ECO:0007669"/>
    <property type="project" value="InterPro"/>
</dbReference>
<protein>
    <submittedName>
        <fullName evidence="3">Smr domain-containing protein</fullName>
    </submittedName>
</protein>
<feature type="domain" description="CUE" evidence="2">
    <location>
        <begin position="144"/>
        <end position="187"/>
    </location>
</feature>